<dbReference type="GeneID" id="100807266"/>
<proteinExistence type="evidence at transcript level"/>
<dbReference type="Gene3D" id="2.20.25.390">
    <property type="entry name" value="Stomagen"/>
    <property type="match status" value="1"/>
</dbReference>
<protein>
    <recommendedName>
        <fullName evidence="2">Stomagen C-terminal domain-containing protein</fullName>
    </recommendedName>
</protein>
<dbReference type="EMBL" id="BT096432">
    <property type="protein sequence ID" value="ACU20644.1"/>
    <property type="molecule type" value="mRNA"/>
</dbReference>
<dbReference type="ExpressionAtlas" id="C6TFP2">
    <property type="expression patterns" value="baseline and differential"/>
</dbReference>
<dbReference type="Pfam" id="PF16851">
    <property type="entry name" value="Stomagen"/>
    <property type="match status" value="1"/>
</dbReference>
<evidence type="ECO:0000259" key="2">
    <source>
        <dbReference type="Pfam" id="PF16851"/>
    </source>
</evidence>
<dbReference type="PANTHER" id="PTHR37239">
    <property type="entry name" value="EPIDERMAL PATTERNING FACTOR-LIKE PROTEIN 9"/>
    <property type="match status" value="1"/>
</dbReference>
<reference evidence="3" key="1">
    <citation type="submission" date="2009-08" db="EMBL/GenBank/DDBJ databases">
        <authorList>
            <person name="Cheung F."/>
            <person name="Xiao Y."/>
            <person name="Chan A."/>
            <person name="Moskal W."/>
            <person name="Town C.D."/>
        </authorList>
    </citation>
    <scope>NUCLEOTIDE SEQUENCE</scope>
</reference>
<feature type="compositionally biased region" description="Polar residues" evidence="1">
    <location>
        <begin position="100"/>
        <end position="111"/>
    </location>
</feature>
<dbReference type="OrthoDB" id="1893550at2759"/>
<name>C6TFP2_SOYBN</name>
<evidence type="ECO:0000256" key="1">
    <source>
        <dbReference type="SAM" id="MobiDB-lite"/>
    </source>
</evidence>
<organism evidence="3">
    <name type="scientific">Glycine max</name>
    <name type="common">Soybean</name>
    <name type="synonym">Glycine hispida</name>
    <dbReference type="NCBI Taxonomy" id="3847"/>
    <lineage>
        <taxon>Eukaryota</taxon>
        <taxon>Viridiplantae</taxon>
        <taxon>Streptophyta</taxon>
        <taxon>Embryophyta</taxon>
        <taxon>Tracheophyta</taxon>
        <taxon>Spermatophyta</taxon>
        <taxon>Magnoliopsida</taxon>
        <taxon>eudicotyledons</taxon>
        <taxon>Gunneridae</taxon>
        <taxon>Pentapetalae</taxon>
        <taxon>rosids</taxon>
        <taxon>fabids</taxon>
        <taxon>Fabales</taxon>
        <taxon>Fabaceae</taxon>
        <taxon>Papilionoideae</taxon>
        <taxon>50 kb inversion clade</taxon>
        <taxon>NPAAA clade</taxon>
        <taxon>indigoferoid/millettioid clade</taxon>
        <taxon>Phaseoleae</taxon>
        <taxon>Glycine</taxon>
        <taxon>Glycine subgen. Soja</taxon>
    </lineage>
</organism>
<dbReference type="PANTHER" id="PTHR37239:SF1">
    <property type="entry name" value="EPIDERMAL PATTERNING FACTOR-LIKE PROTEIN 9"/>
    <property type="match status" value="1"/>
</dbReference>
<dbReference type="KEGG" id="gmx:100807266"/>
<dbReference type="InterPro" id="IPR031753">
    <property type="entry name" value="Stomagen"/>
</dbReference>
<dbReference type="CDD" id="cd22743">
    <property type="entry name" value="stomagen-like"/>
    <property type="match status" value="1"/>
</dbReference>
<dbReference type="InterPro" id="IPR044858">
    <property type="entry name" value="Stomagen_C"/>
</dbReference>
<dbReference type="AlphaFoldDB" id="C6TFP2"/>
<sequence length="176" mass="20171">MLLCLTAHFGSLLSLMVINSPQHRYLSLSLSPSTLPLIFILSTNSYLPLKYIHHQHSYLQSCYCNTKVERMRGTKLPEVVFLLLFTLILASKFTQGIRTEESVSQSPQPQREPSLEDGNEAWKMRNSRRLMIGSTAPTCTYNECRGCKYKCRAEQVPVEGNDPINSPYHYRCVCHR</sequence>
<accession>C6TFP2</accession>
<feature type="domain" description="Stomagen C-terminal" evidence="2">
    <location>
        <begin position="126"/>
        <end position="175"/>
    </location>
</feature>
<feature type="region of interest" description="Disordered" evidence="1">
    <location>
        <begin position="100"/>
        <end position="119"/>
    </location>
</feature>
<evidence type="ECO:0000313" key="3">
    <source>
        <dbReference type="EMBL" id="ACU20644.1"/>
    </source>
</evidence>
<dbReference type="RefSeq" id="NP_001242272.2">
    <property type="nucleotide sequence ID" value="NM_001255343.2"/>
</dbReference>
<dbReference type="InterPro" id="IPR038572">
    <property type="entry name" value="Stomagen_C_sf"/>
</dbReference>
<dbReference type="GO" id="GO:2000123">
    <property type="term" value="P:positive regulation of stomatal complex development"/>
    <property type="evidence" value="ECO:0007669"/>
    <property type="project" value="InterPro"/>
</dbReference>
<dbReference type="FunFam" id="2.20.25.390:FF:000001">
    <property type="entry name" value="EPIDERMAL PATTERNING FACTOR-like protein 9"/>
    <property type="match status" value="1"/>
</dbReference>